<sequence>MGLTVWRSAFPHVPQVINMEVQMLVFVFSLVVAIYCHVGCIYHTIKDVSHTINDVSINFGDIVADPIGVAARLVGGVVFTQPNGQRTLPVYPGHIPERSPLAIVVISIDIVGESRSKLVIR</sequence>
<accession>A0ABU9ELT3</accession>
<proteinExistence type="predicted"/>
<organism evidence="2 3">
    <name type="scientific">Limnospira fusiformis PMC 851.14</name>
    <dbReference type="NCBI Taxonomy" id="2219512"/>
    <lineage>
        <taxon>Bacteria</taxon>
        <taxon>Bacillati</taxon>
        <taxon>Cyanobacteriota</taxon>
        <taxon>Cyanophyceae</taxon>
        <taxon>Oscillatoriophycideae</taxon>
        <taxon>Oscillatoriales</taxon>
        <taxon>Sirenicapillariaceae</taxon>
        <taxon>Limnospira</taxon>
    </lineage>
</organism>
<keyword evidence="1" id="KW-0472">Membrane</keyword>
<protein>
    <submittedName>
        <fullName evidence="2">Uncharacterized protein</fullName>
    </submittedName>
</protein>
<evidence type="ECO:0000313" key="2">
    <source>
        <dbReference type="EMBL" id="MEK9512887.1"/>
    </source>
</evidence>
<dbReference type="RefSeq" id="WP_315664302.1">
    <property type="nucleotide sequence ID" value="NZ_JBBWYZ010000012.1"/>
</dbReference>
<evidence type="ECO:0000256" key="1">
    <source>
        <dbReference type="SAM" id="Phobius"/>
    </source>
</evidence>
<comment type="caution">
    <text evidence="2">The sequence shown here is derived from an EMBL/GenBank/DDBJ whole genome shotgun (WGS) entry which is preliminary data.</text>
</comment>
<evidence type="ECO:0000313" key="3">
    <source>
        <dbReference type="Proteomes" id="UP001387447"/>
    </source>
</evidence>
<dbReference type="EMBL" id="JBBWYZ010000012">
    <property type="protein sequence ID" value="MEK9512887.1"/>
    <property type="molecule type" value="Genomic_DNA"/>
</dbReference>
<keyword evidence="1" id="KW-0812">Transmembrane</keyword>
<dbReference type="Proteomes" id="UP001387447">
    <property type="component" value="Unassembled WGS sequence"/>
</dbReference>
<reference evidence="2 3" key="1">
    <citation type="journal article" date="2024" name="Front. Microbiol.">
        <title>Transcriptomic insights into the dominance of two phototrophs throughout the water column of a tropical hypersaline-alkaline crater lake (Dziani Dzaha, Mayotte).</title>
        <authorList>
            <person name="Duperron S."/>
            <person name="Halary S."/>
            <person name="Bouly J.-P."/>
            <person name="Roussel T."/>
            <person name="Hugoni M."/>
            <person name="Bruto M."/>
            <person name="Oger P."/>
            <person name="Duval C."/>
            <person name="Woo A."/>
            <person name="Jezequiel D."/>
            <person name="Ader M."/>
            <person name="Leboulanger C."/>
            <person name="Agogue H."/>
            <person name="Grossi V."/>
            <person name="Trousselier M."/>
            <person name="Bernard C."/>
        </authorList>
    </citation>
    <scope>NUCLEOTIDE SEQUENCE [LARGE SCALE GENOMIC DNA]</scope>
    <source>
        <strain evidence="2 3">PMC 851.14</strain>
    </source>
</reference>
<feature type="transmembrane region" description="Helical" evidence="1">
    <location>
        <begin position="23"/>
        <end position="42"/>
    </location>
</feature>
<name>A0ABU9ELT3_LIMFS</name>
<gene>
    <name evidence="2" type="ORF">AAEJ74_14750</name>
</gene>
<keyword evidence="3" id="KW-1185">Reference proteome</keyword>
<keyword evidence="1" id="KW-1133">Transmembrane helix</keyword>